<dbReference type="PANTHER" id="PTHR48070">
    <property type="entry name" value="ESTERASE OVCA2"/>
    <property type="match status" value="1"/>
</dbReference>
<keyword evidence="5" id="KW-1185">Reference proteome</keyword>
<dbReference type="PANTHER" id="PTHR48070:SF6">
    <property type="entry name" value="ESTERASE OVCA2"/>
    <property type="match status" value="1"/>
</dbReference>
<keyword evidence="1" id="KW-0378">Hydrolase</keyword>
<dbReference type="InterPro" id="IPR050593">
    <property type="entry name" value="LovG"/>
</dbReference>
<evidence type="ECO:0000313" key="4">
    <source>
        <dbReference type="EMBL" id="KAL1530581.1"/>
    </source>
</evidence>
<dbReference type="GO" id="GO:0005737">
    <property type="term" value="C:cytoplasm"/>
    <property type="evidence" value="ECO:0007669"/>
    <property type="project" value="TreeGrafter"/>
</dbReference>
<evidence type="ECO:0000313" key="5">
    <source>
        <dbReference type="Proteomes" id="UP001515480"/>
    </source>
</evidence>
<dbReference type="Pfam" id="PF03959">
    <property type="entry name" value="FSH1"/>
    <property type="match status" value="1"/>
</dbReference>
<evidence type="ECO:0000256" key="2">
    <source>
        <dbReference type="SAM" id="MobiDB-lite"/>
    </source>
</evidence>
<dbReference type="EMBL" id="JBGBPQ010000001">
    <property type="protein sequence ID" value="KAL1530581.1"/>
    <property type="molecule type" value="Genomic_DNA"/>
</dbReference>
<dbReference type="AlphaFoldDB" id="A0AB34KCP1"/>
<dbReference type="InterPro" id="IPR005645">
    <property type="entry name" value="FSH-like_dom"/>
</dbReference>
<protein>
    <recommendedName>
        <fullName evidence="3">Serine hydrolase domain-containing protein</fullName>
    </recommendedName>
</protein>
<dbReference type="Proteomes" id="UP001515480">
    <property type="component" value="Unassembled WGS sequence"/>
</dbReference>
<feature type="domain" description="Serine hydrolase" evidence="3">
    <location>
        <begin position="1"/>
        <end position="198"/>
    </location>
</feature>
<dbReference type="GO" id="GO:0005634">
    <property type="term" value="C:nucleus"/>
    <property type="evidence" value="ECO:0007669"/>
    <property type="project" value="TreeGrafter"/>
</dbReference>
<evidence type="ECO:0000256" key="1">
    <source>
        <dbReference type="ARBA" id="ARBA00022801"/>
    </source>
</evidence>
<sequence>MAARPRFLCLHGYGQNGAFFRTRTGALRKALKSADFYFLDAPYTARASFIQDEALRGAALSWWDFEKRDSRPSKSEEYVGLEAALERVRLAIERDGPFDGILGFSQGATLAAMLCLLPPAPPPVKLVVLVAAFLPQGADMRAHFQPRALELPSLHIMGEDDQLVPMASSAAVADCFIGQQTVTHPGGHAVPASAPVRNALKCFVEKALSDCSGSPLAEDRIDGGSNQSASGGHKGSLKASVQADPCMESSWRRWAAIRNS</sequence>
<gene>
    <name evidence="4" type="ORF">AB1Y20_001481</name>
</gene>
<dbReference type="SUPFAM" id="SSF53474">
    <property type="entry name" value="alpha/beta-Hydrolases"/>
    <property type="match status" value="1"/>
</dbReference>
<accession>A0AB34KCP1</accession>
<dbReference type="GO" id="GO:0016787">
    <property type="term" value="F:hydrolase activity"/>
    <property type="evidence" value="ECO:0007669"/>
    <property type="project" value="UniProtKB-KW"/>
</dbReference>
<organism evidence="4 5">
    <name type="scientific">Prymnesium parvum</name>
    <name type="common">Toxic golden alga</name>
    <dbReference type="NCBI Taxonomy" id="97485"/>
    <lineage>
        <taxon>Eukaryota</taxon>
        <taxon>Haptista</taxon>
        <taxon>Haptophyta</taxon>
        <taxon>Prymnesiophyceae</taxon>
        <taxon>Prymnesiales</taxon>
        <taxon>Prymnesiaceae</taxon>
        <taxon>Prymnesium</taxon>
    </lineage>
</organism>
<dbReference type="InterPro" id="IPR029058">
    <property type="entry name" value="AB_hydrolase_fold"/>
</dbReference>
<proteinExistence type="predicted"/>
<feature type="region of interest" description="Disordered" evidence="2">
    <location>
        <begin position="219"/>
        <end position="242"/>
    </location>
</feature>
<reference evidence="4 5" key="1">
    <citation type="journal article" date="2024" name="Science">
        <title>Giant polyketide synthase enzymes in the biosynthesis of giant marine polyether toxins.</title>
        <authorList>
            <person name="Fallon T.R."/>
            <person name="Shende V.V."/>
            <person name="Wierzbicki I.H."/>
            <person name="Pendleton A.L."/>
            <person name="Watervoot N.F."/>
            <person name="Auber R.P."/>
            <person name="Gonzalez D.J."/>
            <person name="Wisecaver J.H."/>
            <person name="Moore B.S."/>
        </authorList>
    </citation>
    <scope>NUCLEOTIDE SEQUENCE [LARGE SCALE GENOMIC DNA]</scope>
    <source>
        <strain evidence="4 5">12B1</strain>
    </source>
</reference>
<evidence type="ECO:0000259" key="3">
    <source>
        <dbReference type="Pfam" id="PF03959"/>
    </source>
</evidence>
<name>A0AB34KCP1_PRYPA</name>
<dbReference type="Gene3D" id="3.40.50.1820">
    <property type="entry name" value="alpha/beta hydrolase"/>
    <property type="match status" value="1"/>
</dbReference>
<comment type="caution">
    <text evidence="4">The sequence shown here is derived from an EMBL/GenBank/DDBJ whole genome shotgun (WGS) entry which is preliminary data.</text>
</comment>